<reference evidence="10 11" key="1">
    <citation type="submission" date="2018-05" db="EMBL/GenBank/DDBJ databases">
        <title>Genomic Encyclopedia of Type Strains, Phase IV (KMG-IV): sequencing the most valuable type-strain genomes for metagenomic binning, comparative biology and taxonomic classification.</title>
        <authorList>
            <person name="Goeker M."/>
        </authorList>
    </citation>
    <scope>NUCLEOTIDE SEQUENCE [LARGE SCALE GENOMIC DNA]</scope>
    <source>
        <strain evidence="10 11">DSM 28816</strain>
    </source>
</reference>
<evidence type="ECO:0000256" key="2">
    <source>
        <dbReference type="ARBA" id="ARBA00022448"/>
    </source>
</evidence>
<organism evidence="10 11">
    <name type="scientific">Lachnotalea glycerini</name>
    <dbReference type="NCBI Taxonomy" id="1763509"/>
    <lineage>
        <taxon>Bacteria</taxon>
        <taxon>Bacillati</taxon>
        <taxon>Bacillota</taxon>
        <taxon>Clostridia</taxon>
        <taxon>Lachnospirales</taxon>
        <taxon>Lachnospiraceae</taxon>
        <taxon>Lachnotalea</taxon>
    </lineage>
</organism>
<dbReference type="AlphaFoldDB" id="A0A318EMU1"/>
<keyword evidence="2" id="KW-0813">Transport</keyword>
<keyword evidence="4" id="KW-0997">Cell inner membrane</keyword>
<evidence type="ECO:0000256" key="4">
    <source>
        <dbReference type="ARBA" id="ARBA00022519"/>
    </source>
</evidence>
<feature type="transmembrane region" description="Helical" evidence="9">
    <location>
        <begin position="126"/>
        <end position="143"/>
    </location>
</feature>
<keyword evidence="7 9" id="KW-0472">Membrane</keyword>
<gene>
    <name evidence="10" type="ORF">C8E03_104195</name>
</gene>
<keyword evidence="3" id="KW-1003">Cell membrane</keyword>
<dbReference type="RefSeq" id="WP_110291038.1">
    <property type="nucleotide sequence ID" value="NZ_QICS01000004.1"/>
</dbReference>
<dbReference type="Pfam" id="PF02653">
    <property type="entry name" value="BPD_transp_2"/>
    <property type="match status" value="1"/>
</dbReference>
<comment type="subcellular location">
    <subcellularLocation>
        <location evidence="1">Cell membrane</location>
        <topology evidence="1">Multi-pass membrane protein</topology>
    </subcellularLocation>
</comment>
<evidence type="ECO:0000256" key="3">
    <source>
        <dbReference type="ARBA" id="ARBA00022475"/>
    </source>
</evidence>
<dbReference type="GO" id="GO:0005886">
    <property type="term" value="C:plasma membrane"/>
    <property type="evidence" value="ECO:0007669"/>
    <property type="project" value="UniProtKB-SubCell"/>
</dbReference>
<feature type="transmembrane region" description="Helical" evidence="9">
    <location>
        <begin position="244"/>
        <end position="261"/>
    </location>
</feature>
<dbReference type="Proteomes" id="UP000247523">
    <property type="component" value="Unassembled WGS sequence"/>
</dbReference>
<dbReference type="EMBL" id="QICS01000004">
    <property type="protein sequence ID" value="PXV91187.1"/>
    <property type="molecule type" value="Genomic_DNA"/>
</dbReference>
<dbReference type="PANTHER" id="PTHR32196">
    <property type="entry name" value="ABC TRANSPORTER PERMEASE PROTEIN YPHD-RELATED-RELATED"/>
    <property type="match status" value="1"/>
</dbReference>
<dbReference type="InterPro" id="IPR001851">
    <property type="entry name" value="ABC_transp_permease"/>
</dbReference>
<proteinExistence type="predicted"/>
<feature type="transmembrane region" description="Helical" evidence="9">
    <location>
        <begin position="268"/>
        <end position="289"/>
    </location>
</feature>
<dbReference type="PANTHER" id="PTHR32196:SF71">
    <property type="entry name" value="AUTOINDUCER 2 IMPORT SYSTEM PERMEASE PROTEIN LSRD"/>
    <property type="match status" value="1"/>
</dbReference>
<evidence type="ECO:0000256" key="5">
    <source>
        <dbReference type="ARBA" id="ARBA00022692"/>
    </source>
</evidence>
<name>A0A318EMU1_9FIRM</name>
<accession>A0A318EMU1</accession>
<keyword evidence="5 9" id="KW-0812">Transmembrane</keyword>
<evidence type="ECO:0000313" key="10">
    <source>
        <dbReference type="EMBL" id="PXV91187.1"/>
    </source>
</evidence>
<sequence length="338" mass="36443">MVRTKKITKNFIMMIIIPAVVYLIFWILCHIKGVTNFGVGTDLRVILRNTVYTGFIALAVSYNLTSGRFDFSIGATLILSTILGSIVTLQLNLGPIALLLFSLLFGAMIGCLSGLVYTLLGLPPMVVTLGLAMIYEAIGFTITKGAGVKLIGNYKLLVWSQEPYVYLLCIMIVFILYLALNKTKFGIDTGSLRGGQEIAVNTGINEKKNAIICFSIGGLCMAAAGVVNLSVLGTVTPELGLGSASYMANAFLPMFIGNILAKYFDRNTGVIMGALTQSIIFAGIGKLGVPSSWQSVITGMIVLVFFAYSFNSYKIVEFKMFKEKKAKAEAALHKGSVL</sequence>
<protein>
    <recommendedName>
        <fullName evidence="8">Autoinducer 2 import system permease protein LsrD</fullName>
    </recommendedName>
</protein>
<evidence type="ECO:0000256" key="6">
    <source>
        <dbReference type="ARBA" id="ARBA00022989"/>
    </source>
</evidence>
<evidence type="ECO:0000313" key="11">
    <source>
        <dbReference type="Proteomes" id="UP000247523"/>
    </source>
</evidence>
<feature type="transmembrane region" description="Helical" evidence="9">
    <location>
        <begin position="12"/>
        <end position="33"/>
    </location>
</feature>
<keyword evidence="6 9" id="KW-1133">Transmembrane helix</keyword>
<feature type="transmembrane region" description="Helical" evidence="9">
    <location>
        <begin position="163"/>
        <end position="180"/>
    </location>
</feature>
<dbReference type="GO" id="GO:0022857">
    <property type="term" value="F:transmembrane transporter activity"/>
    <property type="evidence" value="ECO:0007669"/>
    <property type="project" value="InterPro"/>
</dbReference>
<evidence type="ECO:0000256" key="7">
    <source>
        <dbReference type="ARBA" id="ARBA00023136"/>
    </source>
</evidence>
<evidence type="ECO:0000256" key="8">
    <source>
        <dbReference type="ARBA" id="ARBA00039381"/>
    </source>
</evidence>
<feature type="transmembrane region" description="Helical" evidence="9">
    <location>
        <begin position="295"/>
        <end position="316"/>
    </location>
</feature>
<evidence type="ECO:0000256" key="1">
    <source>
        <dbReference type="ARBA" id="ARBA00004651"/>
    </source>
</evidence>
<feature type="transmembrane region" description="Helical" evidence="9">
    <location>
        <begin position="97"/>
        <end position="119"/>
    </location>
</feature>
<feature type="transmembrane region" description="Helical" evidence="9">
    <location>
        <begin position="45"/>
        <end position="64"/>
    </location>
</feature>
<feature type="transmembrane region" description="Helical" evidence="9">
    <location>
        <begin position="71"/>
        <end position="91"/>
    </location>
</feature>
<evidence type="ECO:0000256" key="9">
    <source>
        <dbReference type="SAM" id="Phobius"/>
    </source>
</evidence>
<comment type="caution">
    <text evidence="10">The sequence shown here is derived from an EMBL/GenBank/DDBJ whole genome shotgun (WGS) entry which is preliminary data.</text>
</comment>
<feature type="transmembrane region" description="Helical" evidence="9">
    <location>
        <begin position="211"/>
        <end position="232"/>
    </location>
</feature>